<proteinExistence type="predicted"/>
<dbReference type="EMBL" id="BEXD01004212">
    <property type="protein sequence ID" value="GBC08377.1"/>
    <property type="molecule type" value="Genomic_DNA"/>
</dbReference>
<keyword evidence="1" id="KW-0175">Coiled coil</keyword>
<sequence length="633" mass="71836">MLTDALNDERRARQEQLAELINTQREQDEFKRNAYRMTVCYNTNTEQWKRRHTSLQNNLLNIQYTTGMAYYKPLEFSGLLSKDLEEHIHQWRLFLGGAEVNNDYAGKIQALNIWLAKLKGRAREWYNDVLAGKNWALHHVNSRVNVADIAAAGAVPALPNMPGVQLLPNADNAGIGIGISLINTPSQAGYTGAQIIPIDDFHIDQNWTFAKGCLTNTPHNFPSANNANPIVIPLDINYIINWFQNYYPIEVRGQQKVIYSTLTKGNRPINIFYWELEKYSWQLGITDHQKSCISNVWGPKRLQFLRGIPPENKIEVKRIGLNRSLTELPKQVQVFQSMQNDPNSEAVKLLVVAMKRAKKTLTKESDPSKKKADQIHSDRFLLEGIIKNMGDDPSDFHDEDDPVEEMRRQIEDLHINQTKMGKDIKKIASKPKSTTTRKKKTGEKSKSKSTSKIKSKKKKKSGSFKRINSHSISDESSSDSGSDSEKSDSEDELETNALALGDQEASSESSESELSSSSDSESEKDYEVNTTKKNPLSTKKSSKDTKSLKIPTDNIILNAFFAILRLMVDSFIHAQPREVSINTWNMINAEFIGLKDPILSHYISNFSEKERNKFWNGITIVFSQILQPMIDLV</sequence>
<gene>
    <name evidence="3" type="ORF">RclHR1_08070011</name>
</gene>
<evidence type="ECO:0000313" key="4">
    <source>
        <dbReference type="Proteomes" id="UP000247702"/>
    </source>
</evidence>
<reference evidence="3 4" key="1">
    <citation type="submission" date="2017-11" db="EMBL/GenBank/DDBJ databases">
        <title>The genome of Rhizophagus clarus HR1 reveals common genetic basis of auxotrophy among arbuscular mycorrhizal fungi.</title>
        <authorList>
            <person name="Kobayashi Y."/>
        </authorList>
    </citation>
    <scope>NUCLEOTIDE SEQUENCE [LARGE SCALE GENOMIC DNA]</scope>
    <source>
        <strain evidence="3 4">HR1</strain>
    </source>
</reference>
<feature type="compositionally biased region" description="Basic residues" evidence="2">
    <location>
        <begin position="435"/>
        <end position="463"/>
    </location>
</feature>
<feature type="compositionally biased region" description="Low complexity" evidence="2">
    <location>
        <begin position="469"/>
        <end position="481"/>
    </location>
</feature>
<feature type="region of interest" description="Disordered" evidence="2">
    <location>
        <begin position="414"/>
        <end position="546"/>
    </location>
</feature>
<keyword evidence="4" id="KW-1185">Reference proteome</keyword>
<evidence type="ECO:0000313" key="3">
    <source>
        <dbReference type="EMBL" id="GBC08377.1"/>
    </source>
</evidence>
<comment type="caution">
    <text evidence="3">The sequence shown here is derived from an EMBL/GenBank/DDBJ whole genome shotgun (WGS) entry which is preliminary data.</text>
</comment>
<feature type="compositionally biased region" description="Low complexity" evidence="2">
    <location>
        <begin position="504"/>
        <end position="519"/>
    </location>
</feature>
<dbReference type="Proteomes" id="UP000247702">
    <property type="component" value="Unassembled WGS sequence"/>
</dbReference>
<evidence type="ECO:0000256" key="1">
    <source>
        <dbReference type="SAM" id="Coils"/>
    </source>
</evidence>
<dbReference type="AlphaFoldDB" id="A0A2Z6SMG8"/>
<protein>
    <submittedName>
        <fullName evidence="3">Uncharacterized protein</fullName>
    </submittedName>
</protein>
<name>A0A2Z6SMG8_9GLOM</name>
<evidence type="ECO:0000256" key="2">
    <source>
        <dbReference type="SAM" id="MobiDB-lite"/>
    </source>
</evidence>
<organism evidence="3 4">
    <name type="scientific">Rhizophagus clarus</name>
    <dbReference type="NCBI Taxonomy" id="94130"/>
    <lineage>
        <taxon>Eukaryota</taxon>
        <taxon>Fungi</taxon>
        <taxon>Fungi incertae sedis</taxon>
        <taxon>Mucoromycota</taxon>
        <taxon>Glomeromycotina</taxon>
        <taxon>Glomeromycetes</taxon>
        <taxon>Glomerales</taxon>
        <taxon>Glomeraceae</taxon>
        <taxon>Rhizophagus</taxon>
    </lineage>
</organism>
<feature type="compositionally biased region" description="Basic and acidic residues" evidence="2">
    <location>
        <begin position="414"/>
        <end position="426"/>
    </location>
</feature>
<feature type="coiled-coil region" evidence="1">
    <location>
        <begin position="6"/>
        <end position="33"/>
    </location>
</feature>
<accession>A0A2Z6SMG8</accession>